<organism evidence="8 9">
    <name type="scientific">Nicotiana tabacum</name>
    <name type="common">Common tobacco</name>
    <dbReference type="NCBI Taxonomy" id="4097"/>
    <lineage>
        <taxon>Eukaryota</taxon>
        <taxon>Viridiplantae</taxon>
        <taxon>Streptophyta</taxon>
        <taxon>Embryophyta</taxon>
        <taxon>Tracheophyta</taxon>
        <taxon>Spermatophyta</taxon>
        <taxon>Magnoliopsida</taxon>
        <taxon>eudicotyledons</taxon>
        <taxon>Gunneridae</taxon>
        <taxon>Pentapetalae</taxon>
        <taxon>asterids</taxon>
        <taxon>lamiids</taxon>
        <taxon>Solanales</taxon>
        <taxon>Solanaceae</taxon>
        <taxon>Nicotianoideae</taxon>
        <taxon>Nicotianeae</taxon>
        <taxon>Nicotiana</taxon>
    </lineage>
</organism>
<evidence type="ECO:0000256" key="2">
    <source>
        <dbReference type="ARBA" id="ARBA00023157"/>
    </source>
</evidence>
<protein>
    <submittedName>
        <fullName evidence="9">Early nodulin-like protein 20</fullName>
    </submittedName>
    <submittedName>
        <fullName evidence="9">Lamin-like protein</fullName>
    </submittedName>
</protein>
<keyword evidence="6" id="KW-0472">Membrane</keyword>
<dbReference type="GeneID" id="107762837"/>
<dbReference type="SMR" id="A0A1S3X9Y1"/>
<accession>A0A1S3X9Y1</accession>
<dbReference type="InterPro" id="IPR039391">
    <property type="entry name" value="Phytocyanin-like"/>
</dbReference>
<keyword evidence="6" id="KW-0812">Transmembrane</keyword>
<dbReference type="PANTHER" id="PTHR33021:SF547">
    <property type="entry name" value="OS03G0758500 PROTEIN"/>
    <property type="match status" value="1"/>
</dbReference>
<dbReference type="PROSITE" id="PS51485">
    <property type="entry name" value="PHYTOCYANIN"/>
    <property type="match status" value="1"/>
</dbReference>
<dbReference type="Gene3D" id="2.60.40.420">
    <property type="entry name" value="Cupredoxins - blue copper proteins"/>
    <property type="match status" value="1"/>
</dbReference>
<evidence type="ECO:0000313" key="9">
    <source>
        <dbReference type="RefSeq" id="XP_016436721.1"/>
    </source>
</evidence>
<feature type="transmembrane region" description="Helical" evidence="6">
    <location>
        <begin position="149"/>
        <end position="167"/>
    </location>
</feature>
<keyword evidence="2" id="KW-1015">Disulfide bond</keyword>
<evidence type="ECO:0000313" key="8">
    <source>
        <dbReference type="Proteomes" id="UP000790787"/>
    </source>
</evidence>
<dbReference type="OMA" id="HYMISFA"/>
<dbReference type="Pfam" id="PF02298">
    <property type="entry name" value="Cu_bind_like"/>
    <property type="match status" value="1"/>
</dbReference>
<name>A0A1S3X9Y1_TOBAC</name>
<keyword evidence="1" id="KW-0732">Signal</keyword>
<proteinExistence type="inferred from homology"/>
<gene>
    <name evidence="9" type="primary">LOC107762837</name>
</gene>
<keyword evidence="6" id="KW-1133">Transmembrane helix</keyword>
<dbReference type="RefSeq" id="XP_016436721.1">
    <property type="nucleotide sequence ID" value="XM_016581235.2"/>
</dbReference>
<feature type="domain" description="Phytocyanin" evidence="7">
    <location>
        <begin position="25"/>
        <end position="124"/>
    </location>
</feature>
<reference evidence="8" key="1">
    <citation type="journal article" date="2014" name="Nat. Commun.">
        <title>The tobacco genome sequence and its comparison with those of tomato and potato.</title>
        <authorList>
            <person name="Sierro N."/>
            <person name="Battey J.N."/>
            <person name="Ouadi S."/>
            <person name="Bakaher N."/>
            <person name="Bovet L."/>
            <person name="Willig A."/>
            <person name="Goepfert S."/>
            <person name="Peitsch M.C."/>
            <person name="Ivanov N.V."/>
        </authorList>
    </citation>
    <scope>NUCLEOTIDE SEQUENCE [LARGE SCALE GENOMIC DNA]</scope>
</reference>
<dbReference type="Proteomes" id="UP000790787">
    <property type="component" value="Chromosome 3"/>
</dbReference>
<dbReference type="GO" id="GO:0009055">
    <property type="term" value="F:electron transfer activity"/>
    <property type="evidence" value="ECO:0007669"/>
    <property type="project" value="InterPro"/>
</dbReference>
<dbReference type="FunFam" id="2.60.40.420:FF:000018">
    <property type="entry name" value="Lamin-like protein"/>
    <property type="match status" value="1"/>
</dbReference>
<dbReference type="OrthoDB" id="676939at2759"/>
<dbReference type="RefSeq" id="XP_016436721.1">
    <property type="nucleotide sequence ID" value="XM_016581235.1"/>
</dbReference>
<dbReference type="AlphaFoldDB" id="A0A1S3X9Y1"/>
<evidence type="ECO:0000256" key="4">
    <source>
        <dbReference type="ARBA" id="ARBA00035011"/>
    </source>
</evidence>
<evidence type="ECO:0000256" key="1">
    <source>
        <dbReference type="ARBA" id="ARBA00022729"/>
    </source>
</evidence>
<evidence type="ECO:0000256" key="6">
    <source>
        <dbReference type="SAM" id="Phobius"/>
    </source>
</evidence>
<comment type="similarity">
    <text evidence="4">Belongs to the early nodulin-like (ENODL) family.</text>
</comment>
<evidence type="ECO:0000256" key="3">
    <source>
        <dbReference type="ARBA" id="ARBA00023180"/>
    </source>
</evidence>
<dbReference type="SUPFAM" id="SSF49503">
    <property type="entry name" value="Cupredoxins"/>
    <property type="match status" value="1"/>
</dbReference>
<evidence type="ECO:0000259" key="7">
    <source>
        <dbReference type="PROSITE" id="PS51485"/>
    </source>
</evidence>
<reference evidence="9" key="2">
    <citation type="submission" date="2025-08" db="UniProtKB">
        <authorList>
            <consortium name="RefSeq"/>
        </authorList>
    </citation>
    <scope>IDENTIFICATION</scope>
    <source>
        <tissue evidence="9">Leaf</tissue>
    </source>
</reference>
<keyword evidence="8" id="KW-1185">Reference proteome</keyword>
<dbReference type="InterPro" id="IPR008972">
    <property type="entry name" value="Cupredoxin"/>
</dbReference>
<dbReference type="GO" id="GO:0005886">
    <property type="term" value="C:plasma membrane"/>
    <property type="evidence" value="ECO:0000318"/>
    <property type="project" value="GO_Central"/>
</dbReference>
<dbReference type="PANTHER" id="PTHR33021">
    <property type="entry name" value="BLUE COPPER PROTEIN"/>
    <property type="match status" value="1"/>
</dbReference>
<evidence type="ECO:0000256" key="5">
    <source>
        <dbReference type="ARBA" id="ARBA00037626"/>
    </source>
</evidence>
<dbReference type="PaxDb" id="4097-A0A1S3X9Y1"/>
<sequence length="172" mass="19363">MITEGVILLVRVTMLLGMIKSVASGLDKVGGKYGWTQNVNYTDWAVHRHFYVGDWLYFVFDKHLYSVLEVNQTNYEQCIDHDFITNITRGGRDVYQLTQARPYYFISSGGYCFHGMKLPINVEQQPSPASPAPSSAKINASPPQIGKHFITPAVAFVVTLVWVLLFARARSS</sequence>
<dbReference type="InterPro" id="IPR003245">
    <property type="entry name" value="Phytocyanin_dom"/>
</dbReference>
<dbReference type="STRING" id="4097.A0A1S3X9Y1"/>
<comment type="function">
    <text evidence="5">May act as a carbohydrate transporter.</text>
</comment>
<dbReference type="KEGG" id="nta:107762837"/>
<keyword evidence="3" id="KW-0325">Glycoprotein</keyword>